<dbReference type="NCBIfam" id="NF001109">
    <property type="entry name" value="PRK00136.1"/>
    <property type="match status" value="1"/>
</dbReference>
<dbReference type="GO" id="GO:0005737">
    <property type="term" value="C:cytoplasm"/>
    <property type="evidence" value="ECO:0007669"/>
    <property type="project" value="UniProtKB-ARBA"/>
</dbReference>
<comment type="similarity">
    <text evidence="1 5 6">Belongs to the universal ribosomal protein uS8 family.</text>
</comment>
<organism evidence="7 8">
    <name type="scientific">Ureaplasma parvum</name>
    <name type="common">Ureaplasma urealyticum biotype 1</name>
    <dbReference type="NCBI Taxonomy" id="134821"/>
    <lineage>
        <taxon>Bacteria</taxon>
        <taxon>Bacillati</taxon>
        <taxon>Mycoplasmatota</taxon>
        <taxon>Mycoplasmoidales</taxon>
        <taxon>Mycoplasmoidaceae</taxon>
        <taxon>Ureaplasma</taxon>
    </lineage>
</organism>
<evidence type="ECO:0000313" key="8">
    <source>
        <dbReference type="Proteomes" id="UP000197054"/>
    </source>
</evidence>
<dbReference type="GO" id="GO:0005840">
    <property type="term" value="C:ribosome"/>
    <property type="evidence" value="ECO:0007669"/>
    <property type="project" value="UniProtKB-KW"/>
</dbReference>
<dbReference type="InterPro" id="IPR035987">
    <property type="entry name" value="Ribosomal_uS8_sf"/>
</dbReference>
<dbReference type="RefSeq" id="WP_004025683.1">
    <property type="nucleotide sequence ID" value="NZ_CAMPUF010000002.1"/>
</dbReference>
<protein>
    <recommendedName>
        <fullName evidence="4 5">Small ribosomal subunit protein uS8</fullName>
    </recommendedName>
</protein>
<comment type="function">
    <text evidence="5">One of the primary rRNA binding proteins, it binds directly to 16S rRNA central domain where it helps coordinate assembly of the platform of the 30S subunit.</text>
</comment>
<dbReference type="EMBL" id="CP021991">
    <property type="protein sequence ID" value="ASD29927.1"/>
    <property type="molecule type" value="Genomic_DNA"/>
</dbReference>
<evidence type="ECO:0000313" key="7">
    <source>
        <dbReference type="EMBL" id="ASD29927.1"/>
    </source>
</evidence>
<dbReference type="OMA" id="NSAYHDT"/>
<dbReference type="FunFam" id="3.30.1490.10:FF:000001">
    <property type="entry name" value="30S ribosomal protein S8"/>
    <property type="match status" value="1"/>
</dbReference>
<dbReference type="SUPFAM" id="SSF56047">
    <property type="entry name" value="Ribosomal protein S8"/>
    <property type="match status" value="1"/>
</dbReference>
<evidence type="ECO:0000256" key="5">
    <source>
        <dbReference type="HAMAP-Rule" id="MF_01302"/>
    </source>
</evidence>
<accession>A0AAC9X6H0</accession>
<dbReference type="InterPro" id="IPR047863">
    <property type="entry name" value="Ribosomal_uS8_CS"/>
</dbReference>
<evidence type="ECO:0000256" key="4">
    <source>
        <dbReference type="ARBA" id="ARBA00035258"/>
    </source>
</evidence>
<dbReference type="PANTHER" id="PTHR11758">
    <property type="entry name" value="40S RIBOSOMAL PROTEIN S15A"/>
    <property type="match status" value="1"/>
</dbReference>
<dbReference type="SMR" id="A0AAC9X6H0"/>
<dbReference type="AlphaFoldDB" id="A0AAC9X6H0"/>
<evidence type="ECO:0000256" key="2">
    <source>
        <dbReference type="ARBA" id="ARBA00022980"/>
    </source>
</evidence>
<reference evidence="7 8" key="1">
    <citation type="submission" date="2017-06" db="EMBL/GenBank/DDBJ databases">
        <title>Genome Sequencing and Comparative Genomics Analysis of Five Ureaplasma Urealyticums with Different Drug Resistance.</title>
        <authorList>
            <person name="Ma L."/>
            <person name="Jia T."/>
        </authorList>
    </citation>
    <scope>NUCLEOTIDE SEQUENCE [LARGE SCALE GENOMIC DNA]</scope>
    <source>
        <strain evidence="8">hebnu uu3</strain>
    </source>
</reference>
<sequence length="132" mass="14681">MYLDPIAELITKINNGRKAHKAEVSFATSKLKTAILELLVKEGYIKSYDIRPTENNKSETVVKLKYKNQTTSSINGFKQISKPGLRIYSTHLNLPKVLNGLGIAIITTSKGVMSDKQARKENVGGEVIAYVW</sequence>
<keyword evidence="3 5" id="KW-0687">Ribonucleoprotein</keyword>
<name>A0AAC9X6H0_UREPR</name>
<dbReference type="GeneID" id="93848720"/>
<dbReference type="HAMAP" id="MF_01302_B">
    <property type="entry name" value="Ribosomal_uS8_B"/>
    <property type="match status" value="1"/>
</dbReference>
<evidence type="ECO:0000256" key="6">
    <source>
        <dbReference type="RuleBase" id="RU003660"/>
    </source>
</evidence>
<gene>
    <name evidence="5 7" type="primary">rpsH</name>
    <name evidence="7" type="ORF">CEG42_01620</name>
</gene>
<dbReference type="GO" id="GO:0019843">
    <property type="term" value="F:rRNA binding"/>
    <property type="evidence" value="ECO:0007669"/>
    <property type="project" value="UniProtKB-UniRule"/>
</dbReference>
<keyword evidence="5" id="KW-0694">RNA-binding</keyword>
<dbReference type="Gene3D" id="3.30.1490.10">
    <property type="match status" value="1"/>
</dbReference>
<evidence type="ECO:0000256" key="1">
    <source>
        <dbReference type="ARBA" id="ARBA00006471"/>
    </source>
</evidence>
<keyword evidence="5" id="KW-0699">rRNA-binding</keyword>
<dbReference type="Gene3D" id="3.30.1370.30">
    <property type="match status" value="1"/>
</dbReference>
<evidence type="ECO:0000256" key="3">
    <source>
        <dbReference type="ARBA" id="ARBA00023274"/>
    </source>
</evidence>
<dbReference type="GO" id="GO:0006412">
    <property type="term" value="P:translation"/>
    <property type="evidence" value="ECO:0007669"/>
    <property type="project" value="UniProtKB-UniRule"/>
</dbReference>
<keyword evidence="2 5" id="KW-0689">Ribosomal protein</keyword>
<comment type="subunit">
    <text evidence="5">Part of the 30S ribosomal subunit. Contacts proteins S5 and S12.</text>
</comment>
<proteinExistence type="inferred from homology"/>
<dbReference type="Proteomes" id="UP000197054">
    <property type="component" value="Chromosome"/>
</dbReference>
<dbReference type="InterPro" id="IPR000630">
    <property type="entry name" value="Ribosomal_uS8"/>
</dbReference>
<dbReference type="Pfam" id="PF00410">
    <property type="entry name" value="Ribosomal_S8"/>
    <property type="match status" value="1"/>
</dbReference>
<dbReference type="GO" id="GO:1990904">
    <property type="term" value="C:ribonucleoprotein complex"/>
    <property type="evidence" value="ECO:0007669"/>
    <property type="project" value="UniProtKB-KW"/>
</dbReference>
<dbReference type="PROSITE" id="PS00053">
    <property type="entry name" value="RIBOSOMAL_S8"/>
    <property type="match status" value="1"/>
</dbReference>
<dbReference type="GO" id="GO:0003735">
    <property type="term" value="F:structural constituent of ribosome"/>
    <property type="evidence" value="ECO:0007669"/>
    <property type="project" value="InterPro"/>
</dbReference>